<accession>A0ABT2S462</accession>
<name>A0ABT2S462_9FIRM</name>
<protein>
    <submittedName>
        <fullName evidence="1">Pyridoxamine 5'-phosphate oxidase family protein</fullName>
    </submittedName>
</protein>
<proteinExistence type="predicted"/>
<dbReference type="EMBL" id="JAOQJV010000003">
    <property type="protein sequence ID" value="MCU6699380.1"/>
    <property type="molecule type" value="Genomic_DNA"/>
</dbReference>
<comment type="caution">
    <text evidence="1">The sequence shown here is derived from an EMBL/GenBank/DDBJ whole genome shotgun (WGS) entry which is preliminary data.</text>
</comment>
<organism evidence="1 2">
    <name type="scientific">Dorea ammoniilytica</name>
    <dbReference type="NCBI Taxonomy" id="2981788"/>
    <lineage>
        <taxon>Bacteria</taxon>
        <taxon>Bacillati</taxon>
        <taxon>Bacillota</taxon>
        <taxon>Clostridia</taxon>
        <taxon>Lachnospirales</taxon>
        <taxon>Lachnospiraceae</taxon>
        <taxon>Dorea</taxon>
    </lineage>
</organism>
<dbReference type="PANTHER" id="PTHR34071">
    <property type="entry name" value="5-NITROIMIDAZOLE ANTIBIOTICS RESISTANCE PROTEIN, NIMA-FAMILY-RELATED PROTEIN-RELATED"/>
    <property type="match status" value="1"/>
</dbReference>
<dbReference type="Pfam" id="PF12900">
    <property type="entry name" value="Pyridox_ox_2"/>
    <property type="match status" value="1"/>
</dbReference>
<dbReference type="Gene3D" id="2.30.110.10">
    <property type="entry name" value="Electron Transport, Fmn-binding Protein, Chain A"/>
    <property type="match status" value="1"/>
</dbReference>
<evidence type="ECO:0000313" key="2">
    <source>
        <dbReference type="Proteomes" id="UP001207605"/>
    </source>
</evidence>
<dbReference type="SUPFAM" id="SSF50475">
    <property type="entry name" value="FMN-binding split barrel"/>
    <property type="match status" value="1"/>
</dbReference>
<reference evidence="1 2" key="1">
    <citation type="journal article" date="2021" name="ISME Commun">
        <title>Automated analysis of genomic sequences facilitates high-throughput and comprehensive description of bacteria.</title>
        <authorList>
            <person name="Hitch T.C.A."/>
        </authorList>
    </citation>
    <scope>NUCLEOTIDE SEQUENCE [LARGE SCALE GENOMIC DNA]</scope>
    <source>
        <strain evidence="1 2">Sanger_02</strain>
    </source>
</reference>
<keyword evidence="2" id="KW-1185">Reference proteome</keyword>
<gene>
    <name evidence="1" type="ORF">OCV65_03890</name>
</gene>
<evidence type="ECO:0000313" key="1">
    <source>
        <dbReference type="EMBL" id="MCU6699380.1"/>
    </source>
</evidence>
<dbReference type="InterPro" id="IPR012349">
    <property type="entry name" value="Split_barrel_FMN-bd"/>
</dbReference>
<dbReference type="Proteomes" id="UP001207605">
    <property type="component" value="Unassembled WGS sequence"/>
</dbReference>
<sequence>MFRPIRRKKRMISEKDAKKLLLHEKRAVLAVNGDDGYPFAFPINYFYEPESEKIYFHGAKAGHKVDALKKDDKVCFTVYGNEKHEEGDWAPYLQSVVIFGRCHLIEDSGITEAKVRELAEKYYPTKEEIDAEIAADIKAVQLYEITIEHMSGKQIHEK</sequence>
<dbReference type="PANTHER" id="PTHR34071:SF2">
    <property type="entry name" value="FLAVIN-NUCLEOTIDE-BINDING PROTEIN"/>
    <property type="match status" value="1"/>
</dbReference>
<dbReference type="InterPro" id="IPR024747">
    <property type="entry name" value="Pyridox_Oxase-rel"/>
</dbReference>